<feature type="region of interest" description="Disordered" evidence="1">
    <location>
        <begin position="381"/>
        <end position="401"/>
    </location>
</feature>
<dbReference type="SMART" id="SM00609">
    <property type="entry name" value="VIT"/>
    <property type="match status" value="1"/>
</dbReference>
<dbReference type="VEuPathDB" id="FungiDB:I7I51_08328"/>
<dbReference type="AlphaFoldDB" id="A0A8A1LXK5"/>
<dbReference type="Pfam" id="PF08487">
    <property type="entry name" value="VIT"/>
    <property type="match status" value="1"/>
</dbReference>
<sequence length="834" mass="90575">MPRHGSLQPLCGCWYLATTTRQYIPQVDLKAHSTILSASSRTILTQTFINPTSRDLGDVKYTFPLHDGVSIVGFKCEIDNRVIRGIVKERGKAKIEYQQAVQKGQAAALLEQSALASDTFTTSIGKIPVGSKAVVEIIYLGELQHDAQSDGVRFSIPSVICPRYANSSVDTHELSQSLATLVQRGAINITVDVSVDKGSSIRGLQSPSHPIAITLGRTSVAAQDVFEANLASATLTMQQGNLFFDEDFVLVVNAKDQDVPSAFVETHPTIPNQRAIMATLVPKFNIPNNNPEIVFIIDRSGSMGGKIQTLQTALRVFLKSLPVGVKFNICSFGSSHSFMWKKSQAYDASSLKAALKYVDSVSANLGGTEILGPVRVPAGENFRSPAKRPAETMNVDSKKDVPKSMQPISLFDPSYQEPDVKATATPLEADLPKVQPPNVLQAPYKIPSLYPFNRTTVYFLLSPDAPRTNLKSFVLRGTSKHGPLMLKIPLENIGQGTRLHQLAARKITIELEEGRGWIYHAKNEKGQLIIDEHESKKENIVKREAVRLGIEFQVAGKYCSFVAVESPADGKMAERKAKRESASEAGKPPGFGPGDIRDLADDTDESEEEIIDSECESTVSSSNIHVLSTPSHFASAPQGPAAASLFGKRAKSASVVPDKMLERGERLGGRVDKGNDLAEQATTDSLRKSKKASRAPPGARLIQRFLKTDSGPTAPSQDAVHALIALQSFEGSWQWESNVFAVMGLNAADIESKLDWAAILGKKTGIDTKNVKQRSIVATLIVLAYLNKKHLDEKETWELVGEKAMGWAVDGIKEIGGNADGGSDVLLRQFDALL</sequence>
<evidence type="ECO:0000313" key="4">
    <source>
        <dbReference type="Proteomes" id="UP000663671"/>
    </source>
</evidence>
<feature type="compositionally biased region" description="Basic and acidic residues" evidence="1">
    <location>
        <begin position="571"/>
        <end position="582"/>
    </location>
</feature>
<name>A0A8A1LXK5_AJECA</name>
<dbReference type="PROSITE" id="PS51468">
    <property type="entry name" value="VIT"/>
    <property type="match status" value="1"/>
</dbReference>
<dbReference type="EMBL" id="CP069109">
    <property type="protein sequence ID" value="QSS58898.1"/>
    <property type="molecule type" value="Genomic_DNA"/>
</dbReference>
<dbReference type="PANTHER" id="PTHR45737:SF6">
    <property type="entry name" value="VON WILLEBRAND FACTOR A DOMAIN-CONTAINING PROTEIN 5A"/>
    <property type="match status" value="1"/>
</dbReference>
<protein>
    <submittedName>
        <fullName evidence="3">von Willebrand domain-containing protein</fullName>
    </submittedName>
</protein>
<proteinExistence type="predicted"/>
<evidence type="ECO:0000313" key="3">
    <source>
        <dbReference type="EMBL" id="QSS58898.1"/>
    </source>
</evidence>
<dbReference type="InterPro" id="IPR002035">
    <property type="entry name" value="VWF_A"/>
</dbReference>
<dbReference type="PANTHER" id="PTHR45737">
    <property type="entry name" value="VON WILLEBRAND FACTOR A DOMAIN-CONTAINING PROTEIN 5A"/>
    <property type="match status" value="1"/>
</dbReference>
<feature type="compositionally biased region" description="Acidic residues" evidence="1">
    <location>
        <begin position="601"/>
        <end position="615"/>
    </location>
</feature>
<evidence type="ECO:0000259" key="2">
    <source>
        <dbReference type="PROSITE" id="PS51468"/>
    </source>
</evidence>
<dbReference type="OrthoDB" id="1729737at2759"/>
<gene>
    <name evidence="3" type="ORF">I7I51_08328</name>
</gene>
<organism evidence="3 4">
    <name type="scientific">Ajellomyces capsulatus</name>
    <name type="common">Darling's disease fungus</name>
    <name type="synonym">Histoplasma capsulatum</name>
    <dbReference type="NCBI Taxonomy" id="5037"/>
    <lineage>
        <taxon>Eukaryota</taxon>
        <taxon>Fungi</taxon>
        <taxon>Dikarya</taxon>
        <taxon>Ascomycota</taxon>
        <taxon>Pezizomycotina</taxon>
        <taxon>Eurotiomycetes</taxon>
        <taxon>Eurotiomycetidae</taxon>
        <taxon>Onygenales</taxon>
        <taxon>Ajellomycetaceae</taxon>
        <taxon>Histoplasma</taxon>
    </lineage>
</organism>
<dbReference type="SUPFAM" id="SSF53300">
    <property type="entry name" value="vWA-like"/>
    <property type="match status" value="1"/>
</dbReference>
<dbReference type="Pfam" id="PF13768">
    <property type="entry name" value="VWA_3"/>
    <property type="match status" value="1"/>
</dbReference>
<evidence type="ECO:0000256" key="1">
    <source>
        <dbReference type="SAM" id="MobiDB-lite"/>
    </source>
</evidence>
<feature type="region of interest" description="Disordered" evidence="1">
    <location>
        <begin position="570"/>
        <end position="615"/>
    </location>
</feature>
<accession>A0A8A1LXK5</accession>
<dbReference type="InterPro" id="IPR036465">
    <property type="entry name" value="vWFA_dom_sf"/>
</dbReference>
<reference evidence="3" key="1">
    <citation type="submission" date="2021-01" db="EMBL/GenBank/DDBJ databases">
        <title>Chromosome-level genome assembly of a human fungal pathogen reveals clustering of transcriptionally co-regulated genes.</title>
        <authorList>
            <person name="Voorhies M."/>
            <person name="Cohen S."/>
            <person name="Shea T.P."/>
            <person name="Petrus S."/>
            <person name="Munoz J.F."/>
            <person name="Poplawski S."/>
            <person name="Goldman W.E."/>
            <person name="Michael T."/>
            <person name="Cuomo C.A."/>
            <person name="Sil A."/>
            <person name="Beyhan S."/>
        </authorList>
    </citation>
    <scope>NUCLEOTIDE SEQUENCE</scope>
    <source>
        <strain evidence="3">WU24</strain>
    </source>
</reference>
<dbReference type="InterPro" id="IPR013694">
    <property type="entry name" value="VIT"/>
</dbReference>
<dbReference type="Proteomes" id="UP000663671">
    <property type="component" value="Chromosome 2"/>
</dbReference>
<feature type="domain" description="VIT" evidence="2">
    <location>
        <begin position="10"/>
        <end position="141"/>
    </location>
</feature>
<dbReference type="Gene3D" id="3.40.50.410">
    <property type="entry name" value="von Willebrand factor, type A domain"/>
    <property type="match status" value="1"/>
</dbReference>